<dbReference type="InterPro" id="IPR016098">
    <property type="entry name" value="CAP/MinC_C"/>
</dbReference>
<name>A0A8H6BF08_DEKBR</name>
<dbReference type="InterPro" id="IPR012945">
    <property type="entry name" value="Tubulin-bd_cofactor_C_dom"/>
</dbReference>
<dbReference type="Proteomes" id="UP000568158">
    <property type="component" value="Unassembled WGS sequence"/>
</dbReference>
<sequence>MLEQEEEFFNILPFIHEFITMDELQKVSSEYKTKESIIQKSIHDARSVDNLRPIINEIINLKAWLSNASQSHKIPTYDLKLYIRSLQNLVLQYDEAKAAFIDKKFRFSHTPETDLVDEDDETMSSLGNKGSDSTDVYTATLDETRQKMLILDKASGNIYIRNISDSIICLPKEANINSVTLERCRNTILVLHSDTFLFIDGLVDCLVTGSCQQLRVHNTSNSILDITINSASNRLIIENCNLLQIVRQNPHLTVDDFSRPEQSDDSVNTNQNFHFVSPDRFEGIHIYTYINGCKLNENVDRSKISCFIADAIKWCKS</sequence>
<dbReference type="GO" id="GO:0005737">
    <property type="term" value="C:cytoplasm"/>
    <property type="evidence" value="ECO:0007669"/>
    <property type="project" value="TreeGrafter"/>
</dbReference>
<evidence type="ECO:0000259" key="2">
    <source>
        <dbReference type="PROSITE" id="PS51329"/>
    </source>
</evidence>
<evidence type="ECO:0000313" key="4">
    <source>
        <dbReference type="Proteomes" id="UP000568158"/>
    </source>
</evidence>
<accession>A0A8H6BF08</accession>
<dbReference type="PROSITE" id="PS51329">
    <property type="entry name" value="C_CAP_COFACTOR_C"/>
    <property type="match status" value="1"/>
</dbReference>
<dbReference type="GO" id="GO:0007023">
    <property type="term" value="P:post-chaperonin tubulin folding pathway"/>
    <property type="evidence" value="ECO:0007669"/>
    <property type="project" value="InterPro"/>
</dbReference>
<dbReference type="EMBL" id="JABCYN010000026">
    <property type="protein sequence ID" value="KAF6010595.1"/>
    <property type="molecule type" value="Genomic_DNA"/>
</dbReference>
<proteinExistence type="inferred from homology"/>
<feature type="domain" description="C-CAP/cofactor C-like" evidence="2">
    <location>
        <begin position="130"/>
        <end position="283"/>
    </location>
</feature>
<evidence type="ECO:0000313" key="3">
    <source>
        <dbReference type="EMBL" id="KAF6010595.1"/>
    </source>
</evidence>
<dbReference type="Gene3D" id="2.160.20.70">
    <property type="match status" value="1"/>
</dbReference>
<organism evidence="3 4">
    <name type="scientific">Dekkera bruxellensis</name>
    <name type="common">Brettanomyces custersii</name>
    <dbReference type="NCBI Taxonomy" id="5007"/>
    <lineage>
        <taxon>Eukaryota</taxon>
        <taxon>Fungi</taxon>
        <taxon>Dikarya</taxon>
        <taxon>Ascomycota</taxon>
        <taxon>Saccharomycotina</taxon>
        <taxon>Pichiomycetes</taxon>
        <taxon>Pichiales</taxon>
        <taxon>Pichiaceae</taxon>
        <taxon>Brettanomyces</taxon>
    </lineage>
</organism>
<comment type="caution">
    <text evidence="3">The sequence shown here is derived from an EMBL/GenBank/DDBJ whole genome shotgun (WGS) entry which is preliminary data.</text>
</comment>
<protein>
    <recommendedName>
        <fullName evidence="2">C-CAP/cofactor C-like domain-containing protein</fullName>
    </recommendedName>
</protein>
<dbReference type="AlphaFoldDB" id="A0A8H6BF08"/>
<dbReference type="PANTHER" id="PTHR15139">
    <property type="entry name" value="TUBULIN FOLDING COFACTOR C"/>
    <property type="match status" value="1"/>
</dbReference>
<evidence type="ECO:0000256" key="1">
    <source>
        <dbReference type="ARBA" id="ARBA00008848"/>
    </source>
</evidence>
<reference evidence="3 4" key="1">
    <citation type="journal article" date="2020" name="Appl. Microbiol. Biotechnol.">
        <title>Targeted gene deletion in Brettanomyces bruxellensis with an expression-free CRISPR-Cas9 system.</title>
        <authorList>
            <person name="Varela C."/>
            <person name="Bartel C."/>
            <person name="Onetto C."/>
            <person name="Borneman A."/>
        </authorList>
    </citation>
    <scope>NUCLEOTIDE SEQUENCE [LARGE SCALE GENOMIC DNA]</scope>
    <source>
        <strain evidence="3 4">AWRI1613</strain>
    </source>
</reference>
<gene>
    <name evidence="3" type="ORF">HII12_002836</name>
</gene>
<dbReference type="InterPro" id="IPR027684">
    <property type="entry name" value="TBCC"/>
</dbReference>
<dbReference type="Pfam" id="PF07986">
    <property type="entry name" value="TBCC"/>
    <property type="match status" value="1"/>
</dbReference>
<dbReference type="InterPro" id="IPR017901">
    <property type="entry name" value="C-CAP_CF_C-like"/>
</dbReference>
<comment type="similarity">
    <text evidence="1">Belongs to the TBCC family.</text>
</comment>
<dbReference type="GO" id="GO:0007021">
    <property type="term" value="P:tubulin complex assembly"/>
    <property type="evidence" value="ECO:0007669"/>
    <property type="project" value="TreeGrafter"/>
</dbReference>
<dbReference type="PANTHER" id="PTHR15139:SF0">
    <property type="entry name" value="TUBULIN-SPECIFIC CHAPERONE C"/>
    <property type="match status" value="1"/>
</dbReference>